<evidence type="ECO:0000313" key="2">
    <source>
        <dbReference type="Proteomes" id="UP000555546"/>
    </source>
</evidence>
<keyword evidence="2" id="KW-1185">Reference proteome</keyword>
<organism evidence="1 2">
    <name type="scientific">Brucella daejeonensis</name>
    <dbReference type="NCBI Taxonomy" id="659015"/>
    <lineage>
        <taxon>Bacteria</taxon>
        <taxon>Pseudomonadati</taxon>
        <taxon>Pseudomonadota</taxon>
        <taxon>Alphaproteobacteria</taxon>
        <taxon>Hyphomicrobiales</taxon>
        <taxon>Brucellaceae</taxon>
        <taxon>Brucella/Ochrobactrum group</taxon>
        <taxon>Brucella</taxon>
    </lineage>
</organism>
<proteinExistence type="predicted"/>
<protein>
    <submittedName>
        <fullName evidence="1">Uncharacterized protein</fullName>
    </submittedName>
</protein>
<comment type="caution">
    <text evidence="1">The sequence shown here is derived from an EMBL/GenBank/DDBJ whole genome shotgun (WGS) entry which is preliminary data.</text>
</comment>
<dbReference type="RefSeq" id="WP_183657586.1">
    <property type="nucleotide sequence ID" value="NZ_JACIJG010000027.1"/>
</dbReference>
<evidence type="ECO:0000313" key="1">
    <source>
        <dbReference type="EMBL" id="MBB5704334.1"/>
    </source>
</evidence>
<reference evidence="1 2" key="1">
    <citation type="submission" date="2020-08" db="EMBL/GenBank/DDBJ databases">
        <title>Genomic Encyclopedia of Type Strains, Phase IV (KMG-IV): sequencing the most valuable type-strain genomes for metagenomic binning, comparative biology and taxonomic classification.</title>
        <authorList>
            <person name="Goeker M."/>
        </authorList>
    </citation>
    <scope>NUCLEOTIDE SEQUENCE [LARGE SCALE GENOMIC DNA]</scope>
    <source>
        <strain evidence="1 2">DSM 26944</strain>
    </source>
</reference>
<name>A0A7W9B166_9HYPH</name>
<gene>
    <name evidence="1" type="ORF">FHS76_004251</name>
</gene>
<accession>A0A7W9B166</accession>
<sequence>MILDADYAEIGEPIVTIRMTKKQAEWAQNGLSDIACWVCGFNAAIGDTDNDRKPLGLSEIRELNIALKKALEAVE</sequence>
<dbReference type="Proteomes" id="UP000555546">
    <property type="component" value="Unassembled WGS sequence"/>
</dbReference>
<dbReference type="AlphaFoldDB" id="A0A7W9B166"/>
<dbReference type="EMBL" id="JACIJG010000027">
    <property type="protein sequence ID" value="MBB5704334.1"/>
    <property type="molecule type" value="Genomic_DNA"/>
</dbReference>